<feature type="compositionally biased region" description="Basic and acidic residues" evidence="1">
    <location>
        <begin position="229"/>
        <end position="244"/>
    </location>
</feature>
<dbReference type="CTD" id="560591"/>
<feature type="compositionally biased region" description="Basic residues" evidence="1">
    <location>
        <begin position="957"/>
        <end position="966"/>
    </location>
</feature>
<feature type="compositionally biased region" description="Acidic residues" evidence="1">
    <location>
        <begin position="1074"/>
        <end position="1085"/>
    </location>
</feature>
<dbReference type="GO" id="GO:0061860">
    <property type="term" value="F:DNA clamp unloader activity"/>
    <property type="evidence" value="ECO:0007669"/>
    <property type="project" value="TreeGrafter"/>
</dbReference>
<protein>
    <submittedName>
        <fullName evidence="4">ATPase family AAA domain-containing protein 5 isoform X1</fullName>
    </submittedName>
</protein>
<name>A0A6P7IXP1_9TELE</name>
<feature type="compositionally biased region" description="Low complexity" evidence="1">
    <location>
        <begin position="1163"/>
        <end position="1174"/>
    </location>
</feature>
<dbReference type="Gene3D" id="3.40.50.300">
    <property type="entry name" value="P-loop containing nucleotide triphosphate hydrolases"/>
    <property type="match status" value="2"/>
</dbReference>
<dbReference type="InterPro" id="IPR003959">
    <property type="entry name" value="ATPase_AAA_core"/>
</dbReference>
<evidence type="ECO:0000259" key="2">
    <source>
        <dbReference type="SMART" id="SM00382"/>
    </source>
</evidence>
<feature type="compositionally biased region" description="Basic and acidic residues" evidence="1">
    <location>
        <begin position="433"/>
        <end position="447"/>
    </location>
</feature>
<dbReference type="PANTHER" id="PTHR23389:SF21">
    <property type="entry name" value="ATPASE FAMILY AAA DOMAIN-CONTAINING PROTEIN 5"/>
    <property type="match status" value="1"/>
</dbReference>
<gene>
    <name evidence="4" type="primary">atad5a</name>
</gene>
<feature type="compositionally biased region" description="Basic and acidic residues" evidence="1">
    <location>
        <begin position="69"/>
        <end position="79"/>
    </location>
</feature>
<accession>A0A6P7IXP1</accession>
<feature type="region of interest" description="Disordered" evidence="1">
    <location>
        <begin position="12"/>
        <end position="31"/>
    </location>
</feature>
<dbReference type="InterPro" id="IPR027417">
    <property type="entry name" value="P-loop_NTPase"/>
</dbReference>
<evidence type="ECO:0000313" key="4">
    <source>
        <dbReference type="RefSeq" id="XP_028268639.1"/>
    </source>
</evidence>
<feature type="region of interest" description="Disordered" evidence="1">
    <location>
        <begin position="1529"/>
        <end position="1570"/>
    </location>
</feature>
<feature type="compositionally biased region" description="Polar residues" evidence="1">
    <location>
        <begin position="611"/>
        <end position="621"/>
    </location>
</feature>
<feature type="region of interest" description="Disordered" evidence="1">
    <location>
        <begin position="1060"/>
        <end position="1085"/>
    </location>
</feature>
<dbReference type="InParanoid" id="A0A6P7IXP1"/>
<organism evidence="3 4">
    <name type="scientific">Parambassis ranga</name>
    <name type="common">Indian glassy fish</name>
    <dbReference type="NCBI Taxonomy" id="210632"/>
    <lineage>
        <taxon>Eukaryota</taxon>
        <taxon>Metazoa</taxon>
        <taxon>Chordata</taxon>
        <taxon>Craniata</taxon>
        <taxon>Vertebrata</taxon>
        <taxon>Euteleostomi</taxon>
        <taxon>Actinopterygii</taxon>
        <taxon>Neopterygii</taxon>
        <taxon>Teleostei</taxon>
        <taxon>Neoteleostei</taxon>
        <taxon>Acanthomorphata</taxon>
        <taxon>Ovalentaria</taxon>
        <taxon>Ambassidae</taxon>
        <taxon>Parambassis</taxon>
    </lineage>
</organism>
<feature type="compositionally biased region" description="Basic and acidic residues" evidence="1">
    <location>
        <begin position="647"/>
        <end position="657"/>
    </location>
</feature>
<dbReference type="InterPro" id="IPR003593">
    <property type="entry name" value="AAA+_ATPase"/>
</dbReference>
<keyword evidence="3" id="KW-1185">Reference proteome</keyword>
<dbReference type="SMART" id="SM00382">
    <property type="entry name" value="AAA"/>
    <property type="match status" value="1"/>
</dbReference>
<dbReference type="GO" id="GO:0003677">
    <property type="term" value="F:DNA binding"/>
    <property type="evidence" value="ECO:0007669"/>
    <property type="project" value="TreeGrafter"/>
</dbReference>
<dbReference type="CDD" id="cd00009">
    <property type="entry name" value="AAA"/>
    <property type="match status" value="1"/>
</dbReference>
<dbReference type="PANTHER" id="PTHR23389">
    <property type="entry name" value="CHROMOSOME TRANSMISSION FIDELITY FACTOR 18"/>
    <property type="match status" value="1"/>
</dbReference>
<feature type="region of interest" description="Disordered" evidence="1">
    <location>
        <begin position="179"/>
        <end position="251"/>
    </location>
</feature>
<proteinExistence type="predicted"/>
<dbReference type="Proteomes" id="UP000515145">
    <property type="component" value="Chromosome 8"/>
</dbReference>
<feature type="compositionally biased region" description="Basic and acidic residues" evidence="1">
    <location>
        <begin position="1060"/>
        <end position="1073"/>
    </location>
</feature>
<dbReference type="GeneID" id="114440405"/>
<feature type="region of interest" description="Disordered" evidence="1">
    <location>
        <begin position="280"/>
        <end position="316"/>
    </location>
</feature>
<reference evidence="4" key="1">
    <citation type="submission" date="2025-08" db="UniProtKB">
        <authorList>
            <consortium name="RefSeq"/>
        </authorList>
    </citation>
    <scope>IDENTIFICATION</scope>
</reference>
<evidence type="ECO:0000313" key="3">
    <source>
        <dbReference type="Proteomes" id="UP000515145"/>
    </source>
</evidence>
<sequence length="1817" mass="201178">MAGVVAMASVIEDFDTQPCKKSRKDGGSPVVKTITNYFSPVVKPVEKPFSPPRSNSIMDYFRKKTPSSNEKRTSPEQAKENCQWAHSAEKHTEAGKQPPQKRGRKASKAARKLVAETAGSTEEATCMIVEHESKDSEAVGSHGVLGSDTAALLAQVSAEAGVTTETLESNPIVIDECTEEGEHQEDGFKSGNSPKLKPPLNTPELSPATFSSDEVKQVKIAARNPRKRQLQEVKHLQGEEKEAESSFSDASMEVNLDEVSQLNNSTVTISFEDFLRSQSQDMTEEEIMHEEGKQDETKVTTEELDTSEPPAFHTSPRTVKIQAEVHVFSTQQKKAKAAGQVASIFNSKKGANCPAEVISSPHSQEGEQLPSPIVKRKSNVVLQEEDLELLVLESESTPKCSEAERKQFMSVFKQPTRDGSKTKPAKSQGKQKQPAEKNLDAADKVGEDDSVIQPAAEQVSKGPKEKKAAKKKPTGRKAKRGKEAANALPAAVDETATSVVADDDKKEEPLTNSPHIVPTVRRSRREAVARQAPETSSPPPLRKTRKQTESKEALVTPLLQENPVQMSTPKTRKSKRDIFVAEVVCPPDAQESPIRIKFTRVHKRVSKNESGKNSSVTPKMSNETKKRKQAKKVVEKAKAIQQSQKMSVREKSNLRRSVRNEASIKRSYCEAEDSVICIEEDQTATPQQRAPGQGNAQKPLRSLNDVLGKATQAAKETKTLPGSKATSLGQEKTARKASTVISIFDESSREGSDKSQDDEQFRARMKFLKSGLPESFKKHIAKTAATKEAYALSCSSFQPVTHTMQCPTDCHLWNLPWPDSQHHLKELWSHLLKPLPPVSGTLCVKTVPANRSLCQRGLSQRPELSEGVRQLLLEEFRKSNPLFPAQIFMTRLLKKQQLSSTASEPEAVTRNTSLPAEPVGVKRKRSDDDGENSVKVAKKQRSNQDKNSTTDPEPIRRGGRPRRGQRSKLEEEEKAKPSLQSAPIPPEEDSVLIVDDLLLGKDTGKKGVVADDKMTSDAVREDALWTEKYQPQHSSDIVDNAASVRRLHSWLKEWKLRADREERRKQKEKKQEEGSSDWEGLEEDPWDGEDMLCNTMLITGPPGVGKTAAVYACAQELGFKVFEVNASSQRSGRLILSQLKEATQSHQVDSQGVNAHKPTYFNSYSTSGSSSAGSIRPGTSPRKINSPRRVVSSPRKHPQSPRGAKRGGLAPTSLANFFKMGRPPSKETHNTTVNEQRAASKKVVKANEPGAKSKELAAQTPTVTTPNEKSSEEQGKKTVTSLILFEEVDVIFEDDSGFLAAIKTFMTTTKRPVILTTSDPAFSTMFDGNFEEILFRVPSVANVSSYLQLLCMAENVRTDLSDIRSLLRLNGCDIRQSLLQLQFWTRSAGGYKERILQTVQHELKPENEGAADQPVTLPPCDTRCTESKLGLLNTERERDIWQLLQQSNSLVEAAVCWDLLTECRQQGIDLIYSNMEALLPLPLTQLTASSYKQEQYVSASQDPSLVSKEQPCSSTQQFDTLRSHARLLHTTDSADGSDSGSPVKVSNRMMKKKKTRGCMPVQHGLHSDSDSEDGFLSLCKPLSAPQTKKEVHESLVSERVQRKPLTPEEREKNLPVSQSLESIADFLDDMSYIDSSLLYSGDVHRRMSCARAIIKDGMTDESRVDTDRGSCQTENHAMEIHAAVEALSFHKCRTSVAEAWNKAQQLDGEMGTKASAELTLPVAAHQKGYSFIQDGPTPPQLVQQRREVMESLLLRLFGTLSNKPAVPVDYLPVIRTICRSEQLKEQGKVKRRFLHYLDAIHLGLEKSTLQLLAEDFP</sequence>
<dbReference type="GO" id="GO:0005524">
    <property type="term" value="F:ATP binding"/>
    <property type="evidence" value="ECO:0007669"/>
    <property type="project" value="InterPro"/>
</dbReference>
<dbReference type="GO" id="GO:0005634">
    <property type="term" value="C:nucleus"/>
    <property type="evidence" value="ECO:0007669"/>
    <property type="project" value="TreeGrafter"/>
</dbReference>
<feature type="compositionally biased region" description="Basic residues" evidence="1">
    <location>
        <begin position="99"/>
        <end position="111"/>
    </location>
</feature>
<feature type="region of interest" description="Disordered" evidence="1">
    <location>
        <begin position="1145"/>
        <end position="1276"/>
    </location>
</feature>
<feature type="region of interest" description="Disordered" evidence="1">
    <location>
        <begin position="1588"/>
        <end position="1616"/>
    </location>
</feature>
<feature type="region of interest" description="Disordered" evidence="1">
    <location>
        <begin position="393"/>
        <end position="574"/>
    </location>
</feature>
<feature type="compositionally biased region" description="Basic residues" evidence="1">
    <location>
        <begin position="467"/>
        <end position="480"/>
    </location>
</feature>
<dbReference type="OrthoDB" id="9996895at2759"/>
<feature type="compositionally biased region" description="Polar residues" evidence="1">
    <location>
        <begin position="899"/>
        <end position="914"/>
    </location>
</feature>
<dbReference type="SUPFAM" id="SSF52540">
    <property type="entry name" value="P-loop containing nucleoside triphosphate hydrolases"/>
    <property type="match status" value="1"/>
</dbReference>
<dbReference type="RefSeq" id="XP_028268639.1">
    <property type="nucleotide sequence ID" value="XM_028412838.1"/>
</dbReference>
<evidence type="ECO:0000256" key="1">
    <source>
        <dbReference type="SAM" id="MobiDB-lite"/>
    </source>
</evidence>
<feature type="compositionally biased region" description="Basic and acidic residues" evidence="1">
    <location>
        <begin position="289"/>
        <end position="301"/>
    </location>
</feature>
<feature type="region of interest" description="Disordered" evidence="1">
    <location>
        <begin position="710"/>
        <end position="731"/>
    </location>
</feature>
<feature type="compositionally biased region" description="Basic and acidic residues" evidence="1">
    <location>
        <begin position="1588"/>
        <end position="1613"/>
    </location>
</feature>
<feature type="region of interest" description="Disordered" evidence="1">
    <location>
        <begin position="899"/>
        <end position="988"/>
    </location>
</feature>
<feature type="compositionally biased region" description="Polar residues" evidence="1">
    <location>
        <begin position="1259"/>
        <end position="1268"/>
    </location>
</feature>
<feature type="compositionally biased region" description="Basic residues" evidence="1">
    <location>
        <begin position="1194"/>
        <end position="1205"/>
    </location>
</feature>
<feature type="region of interest" description="Disordered" evidence="1">
    <location>
        <begin position="41"/>
        <end position="118"/>
    </location>
</feature>
<dbReference type="FunCoup" id="A0A6P7IXP1">
    <property type="interactions" value="1489"/>
</dbReference>
<feature type="domain" description="AAA+ ATPase" evidence="2">
    <location>
        <begin position="1092"/>
        <end position="1336"/>
    </location>
</feature>
<dbReference type="Pfam" id="PF00004">
    <property type="entry name" value="AAA"/>
    <property type="match status" value="1"/>
</dbReference>
<dbReference type="GO" id="GO:0016887">
    <property type="term" value="F:ATP hydrolysis activity"/>
    <property type="evidence" value="ECO:0007669"/>
    <property type="project" value="InterPro"/>
</dbReference>
<feature type="compositionally biased region" description="Basic and acidic residues" evidence="1">
    <location>
        <begin position="967"/>
        <end position="976"/>
    </location>
</feature>
<feature type="region of interest" description="Disordered" evidence="1">
    <location>
        <begin position="595"/>
        <end position="657"/>
    </location>
</feature>